<comment type="catalytic activity">
    <reaction evidence="9">
        <text>S-methyl-5'-thioadenosine + phosphate = 5-(methylsulfanyl)-alpha-D-ribose 1-phosphate + adenine</text>
        <dbReference type="Rhea" id="RHEA:11852"/>
        <dbReference type="ChEBI" id="CHEBI:16708"/>
        <dbReference type="ChEBI" id="CHEBI:17509"/>
        <dbReference type="ChEBI" id="CHEBI:43474"/>
        <dbReference type="ChEBI" id="CHEBI:58533"/>
        <dbReference type="EC" id="2.4.2.28"/>
    </reaction>
    <physiologicalReaction direction="left-to-right" evidence="9">
        <dbReference type="Rhea" id="RHEA:11853"/>
    </physiologicalReaction>
</comment>
<protein>
    <recommendedName>
        <fullName evidence="10">Purine nucleoside phosphorylase</fullName>
    </recommendedName>
</protein>
<dbReference type="InterPro" id="IPR003730">
    <property type="entry name" value="Cu_polyphenol_OxRdtase"/>
</dbReference>
<evidence type="ECO:0000256" key="1">
    <source>
        <dbReference type="ARBA" id="ARBA00000553"/>
    </source>
</evidence>
<dbReference type="GO" id="GO:0017061">
    <property type="term" value="F:S-methyl-5-thioadenosine phosphorylase activity"/>
    <property type="evidence" value="ECO:0007669"/>
    <property type="project" value="UniProtKB-EC"/>
</dbReference>
<evidence type="ECO:0000256" key="10">
    <source>
        <dbReference type="RuleBase" id="RU361274"/>
    </source>
</evidence>
<keyword evidence="12" id="KW-1185">Reference proteome</keyword>
<dbReference type="GO" id="GO:0005507">
    <property type="term" value="F:copper ion binding"/>
    <property type="evidence" value="ECO:0007669"/>
    <property type="project" value="TreeGrafter"/>
</dbReference>
<evidence type="ECO:0000256" key="5">
    <source>
        <dbReference type="ARBA" id="ARBA00022801"/>
    </source>
</evidence>
<keyword evidence="6" id="KW-0862">Zinc</keyword>
<gene>
    <name evidence="11" type="ORF">HME7025_01989</name>
</gene>
<organism evidence="11 12">
    <name type="scientific">Aquirufa nivalisilvae</name>
    <dbReference type="NCBI Taxonomy" id="2516557"/>
    <lineage>
        <taxon>Bacteria</taxon>
        <taxon>Pseudomonadati</taxon>
        <taxon>Bacteroidota</taxon>
        <taxon>Cytophagia</taxon>
        <taxon>Cytophagales</taxon>
        <taxon>Flectobacillaceae</taxon>
        <taxon>Aquirufa</taxon>
    </lineage>
</organism>
<keyword evidence="5" id="KW-0378">Hydrolase</keyword>
<dbReference type="InterPro" id="IPR011324">
    <property type="entry name" value="Cytotoxic_necrot_fac-like_cat"/>
</dbReference>
<evidence type="ECO:0000256" key="8">
    <source>
        <dbReference type="ARBA" id="ARBA00048968"/>
    </source>
</evidence>
<keyword evidence="4" id="KW-0479">Metal-binding</keyword>
<dbReference type="SUPFAM" id="SSF64438">
    <property type="entry name" value="CNF1/YfiH-like putative cysteine hydrolases"/>
    <property type="match status" value="1"/>
</dbReference>
<dbReference type="Proteomes" id="UP000245468">
    <property type="component" value="Chromosome"/>
</dbReference>
<comment type="catalytic activity">
    <reaction evidence="8">
        <text>adenosine + phosphate = alpha-D-ribose 1-phosphate + adenine</text>
        <dbReference type="Rhea" id="RHEA:27642"/>
        <dbReference type="ChEBI" id="CHEBI:16335"/>
        <dbReference type="ChEBI" id="CHEBI:16708"/>
        <dbReference type="ChEBI" id="CHEBI:43474"/>
        <dbReference type="ChEBI" id="CHEBI:57720"/>
        <dbReference type="EC" id="2.4.2.1"/>
    </reaction>
    <physiologicalReaction direction="left-to-right" evidence="8">
        <dbReference type="Rhea" id="RHEA:27643"/>
    </physiologicalReaction>
</comment>
<dbReference type="PANTHER" id="PTHR30616:SF2">
    <property type="entry name" value="PURINE NUCLEOSIDE PHOSPHORYLASE LACC1"/>
    <property type="match status" value="1"/>
</dbReference>
<evidence type="ECO:0000256" key="4">
    <source>
        <dbReference type="ARBA" id="ARBA00022723"/>
    </source>
</evidence>
<dbReference type="AlphaFoldDB" id="A0A2S2DWR6"/>
<evidence type="ECO:0000256" key="9">
    <source>
        <dbReference type="ARBA" id="ARBA00049893"/>
    </source>
</evidence>
<accession>A0A2S2DWR6</accession>
<evidence type="ECO:0000256" key="7">
    <source>
        <dbReference type="ARBA" id="ARBA00047989"/>
    </source>
</evidence>
<dbReference type="NCBIfam" id="TIGR00726">
    <property type="entry name" value="peptidoglycan editing factor PgeF"/>
    <property type="match status" value="1"/>
</dbReference>
<dbReference type="RefSeq" id="WP_109323503.1">
    <property type="nucleotide sequence ID" value="NZ_CP029346.1"/>
</dbReference>
<keyword evidence="3" id="KW-0808">Transferase</keyword>
<comment type="similarity">
    <text evidence="2 10">Belongs to the purine nucleoside phosphorylase YfiH/LACC1 family.</text>
</comment>
<evidence type="ECO:0000256" key="6">
    <source>
        <dbReference type="ARBA" id="ARBA00022833"/>
    </source>
</evidence>
<dbReference type="CDD" id="cd16833">
    <property type="entry name" value="YfiH"/>
    <property type="match status" value="1"/>
</dbReference>
<evidence type="ECO:0000256" key="3">
    <source>
        <dbReference type="ARBA" id="ARBA00022679"/>
    </source>
</evidence>
<dbReference type="KEGG" id="psez:HME7025_01989"/>
<dbReference type="PANTHER" id="PTHR30616">
    <property type="entry name" value="UNCHARACTERIZED PROTEIN YFIH"/>
    <property type="match status" value="1"/>
</dbReference>
<evidence type="ECO:0000256" key="2">
    <source>
        <dbReference type="ARBA" id="ARBA00007353"/>
    </source>
</evidence>
<evidence type="ECO:0000313" key="12">
    <source>
        <dbReference type="Proteomes" id="UP000245468"/>
    </source>
</evidence>
<sequence>MIKHSDLYLKPEIFKHISSLVAGVSTRHGGKSQAPYHSLNLGVHTEDQAEIIQENISLLCQSLGIKPQQLARSFQTHQDLIWECEQPDYLSGFDAIISTQTNIYSAVGIADCCPVLLVDPVQKITAAIHAGWKGSVLGIVPKTAHLLISKYQCVPENILAYIGPCISLAHFEVGDEVAAQFPEDCKLKPANKWHVDLKKLHANQLQQVGISQIEISPWCTVEHNEHFFSHRKEQGITGRMLAFAGFQS</sequence>
<proteinExistence type="inferred from homology"/>
<reference evidence="12" key="1">
    <citation type="submission" date="2018-05" db="EMBL/GenBank/DDBJ databases">
        <title>Pseudarcicella sp. HME7025 Genome sequencing and assembly.</title>
        <authorList>
            <person name="Kim H."/>
            <person name="Kang H."/>
            <person name="Joh K."/>
        </authorList>
    </citation>
    <scope>NUCLEOTIDE SEQUENCE [LARGE SCALE GENOMIC DNA]</scope>
    <source>
        <strain evidence="12">HME7025</strain>
    </source>
</reference>
<name>A0A2S2DWR6_9BACT</name>
<dbReference type="EMBL" id="CP029346">
    <property type="protein sequence ID" value="AWL09838.1"/>
    <property type="molecule type" value="Genomic_DNA"/>
</dbReference>
<evidence type="ECO:0000313" key="11">
    <source>
        <dbReference type="EMBL" id="AWL09838.1"/>
    </source>
</evidence>
<dbReference type="Gene3D" id="3.60.140.10">
    <property type="entry name" value="CNF1/YfiH-like putative cysteine hydrolases"/>
    <property type="match status" value="1"/>
</dbReference>
<dbReference type="OrthoDB" id="4279at2"/>
<comment type="catalytic activity">
    <reaction evidence="7">
        <text>adenosine + H2O + H(+) = inosine + NH4(+)</text>
        <dbReference type="Rhea" id="RHEA:24408"/>
        <dbReference type="ChEBI" id="CHEBI:15377"/>
        <dbReference type="ChEBI" id="CHEBI:15378"/>
        <dbReference type="ChEBI" id="CHEBI:16335"/>
        <dbReference type="ChEBI" id="CHEBI:17596"/>
        <dbReference type="ChEBI" id="CHEBI:28938"/>
        <dbReference type="EC" id="3.5.4.4"/>
    </reaction>
    <physiologicalReaction direction="left-to-right" evidence="7">
        <dbReference type="Rhea" id="RHEA:24409"/>
    </physiologicalReaction>
</comment>
<dbReference type="GO" id="GO:0016787">
    <property type="term" value="F:hydrolase activity"/>
    <property type="evidence" value="ECO:0007669"/>
    <property type="project" value="UniProtKB-KW"/>
</dbReference>
<dbReference type="InterPro" id="IPR038371">
    <property type="entry name" value="Cu_polyphenol_OxRdtase_sf"/>
</dbReference>
<dbReference type="Pfam" id="PF02578">
    <property type="entry name" value="Cu-oxidase_4"/>
    <property type="match status" value="1"/>
</dbReference>
<comment type="catalytic activity">
    <reaction evidence="1">
        <text>inosine + phosphate = alpha-D-ribose 1-phosphate + hypoxanthine</text>
        <dbReference type="Rhea" id="RHEA:27646"/>
        <dbReference type="ChEBI" id="CHEBI:17368"/>
        <dbReference type="ChEBI" id="CHEBI:17596"/>
        <dbReference type="ChEBI" id="CHEBI:43474"/>
        <dbReference type="ChEBI" id="CHEBI:57720"/>
        <dbReference type="EC" id="2.4.2.1"/>
    </reaction>
    <physiologicalReaction direction="left-to-right" evidence="1">
        <dbReference type="Rhea" id="RHEA:27647"/>
    </physiologicalReaction>
</comment>